<comment type="caution">
    <text evidence="9">The sequence shown here is derived from an EMBL/GenBank/DDBJ whole genome shotgun (WGS) entry which is preliminary data.</text>
</comment>
<keyword evidence="6" id="KW-0539">Nucleus</keyword>
<evidence type="ECO:0000313" key="10">
    <source>
        <dbReference type="Proteomes" id="UP000886998"/>
    </source>
</evidence>
<dbReference type="Proteomes" id="UP000886998">
    <property type="component" value="Unassembled WGS sequence"/>
</dbReference>
<dbReference type="InterPro" id="IPR036236">
    <property type="entry name" value="Znf_C2H2_sf"/>
</dbReference>
<dbReference type="SMART" id="SM00355">
    <property type="entry name" value="ZnF_C2H2"/>
    <property type="match status" value="2"/>
</dbReference>
<comment type="subcellular location">
    <subcellularLocation>
        <location evidence="1">Nucleus</location>
    </subcellularLocation>
</comment>
<dbReference type="GO" id="GO:0006357">
    <property type="term" value="P:regulation of transcription by RNA polymerase II"/>
    <property type="evidence" value="ECO:0007669"/>
    <property type="project" value="TreeGrafter"/>
</dbReference>
<keyword evidence="3" id="KW-0677">Repeat</keyword>
<name>A0A8X6XZ55_9ARAC</name>
<dbReference type="GO" id="GO:0008270">
    <property type="term" value="F:zinc ion binding"/>
    <property type="evidence" value="ECO:0007669"/>
    <property type="project" value="UniProtKB-KW"/>
</dbReference>
<reference evidence="9" key="1">
    <citation type="submission" date="2020-08" db="EMBL/GenBank/DDBJ databases">
        <title>Multicomponent nature underlies the extraordinary mechanical properties of spider dragline silk.</title>
        <authorList>
            <person name="Kono N."/>
            <person name="Nakamura H."/>
            <person name="Mori M."/>
            <person name="Yoshida Y."/>
            <person name="Ohtoshi R."/>
            <person name="Malay A.D."/>
            <person name="Moran D.A.P."/>
            <person name="Tomita M."/>
            <person name="Numata K."/>
            <person name="Arakawa K."/>
        </authorList>
    </citation>
    <scope>NUCLEOTIDE SEQUENCE</scope>
</reference>
<protein>
    <recommendedName>
        <fullName evidence="8">C2H2-type domain-containing protein</fullName>
    </recommendedName>
</protein>
<dbReference type="GO" id="GO:0003700">
    <property type="term" value="F:DNA-binding transcription factor activity"/>
    <property type="evidence" value="ECO:0007669"/>
    <property type="project" value="TreeGrafter"/>
</dbReference>
<keyword evidence="2" id="KW-0479">Metal-binding</keyword>
<evidence type="ECO:0000256" key="3">
    <source>
        <dbReference type="ARBA" id="ARBA00022737"/>
    </source>
</evidence>
<dbReference type="InterPro" id="IPR013087">
    <property type="entry name" value="Znf_C2H2_type"/>
</dbReference>
<dbReference type="EMBL" id="BMAV01013626">
    <property type="protein sequence ID" value="GFY61407.1"/>
    <property type="molecule type" value="Genomic_DNA"/>
</dbReference>
<dbReference type="Gene3D" id="3.30.160.60">
    <property type="entry name" value="Classic Zinc Finger"/>
    <property type="match status" value="1"/>
</dbReference>
<evidence type="ECO:0000256" key="2">
    <source>
        <dbReference type="ARBA" id="ARBA00022723"/>
    </source>
</evidence>
<keyword evidence="10" id="KW-1185">Reference proteome</keyword>
<sequence>MSEANVNPTEEEFFYICYQCRLGFQTTWLSFISISSQKTEYTCVKCGTEFASGFKVQKLYFDYCYPHPCEFCEMRFRTSTQLLPHSYLHSGALPFKCPFCEKAFPIISLFNRHQVPKTVHCSKCYKSFIGKFCRARVFDEKDAFICVKCFILY</sequence>
<dbReference type="PROSITE" id="PS00028">
    <property type="entry name" value="ZINC_FINGER_C2H2_1"/>
    <property type="match status" value="1"/>
</dbReference>
<dbReference type="GO" id="GO:0000978">
    <property type="term" value="F:RNA polymerase II cis-regulatory region sequence-specific DNA binding"/>
    <property type="evidence" value="ECO:0007669"/>
    <property type="project" value="TreeGrafter"/>
</dbReference>
<proteinExistence type="predicted"/>
<organism evidence="9 10">
    <name type="scientific">Trichonephila inaurata madagascariensis</name>
    <dbReference type="NCBI Taxonomy" id="2747483"/>
    <lineage>
        <taxon>Eukaryota</taxon>
        <taxon>Metazoa</taxon>
        <taxon>Ecdysozoa</taxon>
        <taxon>Arthropoda</taxon>
        <taxon>Chelicerata</taxon>
        <taxon>Arachnida</taxon>
        <taxon>Araneae</taxon>
        <taxon>Araneomorphae</taxon>
        <taxon>Entelegynae</taxon>
        <taxon>Araneoidea</taxon>
        <taxon>Nephilidae</taxon>
        <taxon>Trichonephila</taxon>
        <taxon>Trichonephila inaurata</taxon>
    </lineage>
</organism>
<dbReference type="PANTHER" id="PTHR24390:SF79">
    <property type="entry name" value="ASPARAGINE-RICH ZINC FINGER PROTEIN AZF1"/>
    <property type="match status" value="1"/>
</dbReference>
<accession>A0A8X6XZ55</accession>
<dbReference type="AlphaFoldDB" id="A0A8X6XZ55"/>
<gene>
    <name evidence="9" type="ORF">TNIN_105811</name>
</gene>
<feature type="domain" description="C2H2-type" evidence="8">
    <location>
        <begin position="95"/>
        <end position="120"/>
    </location>
</feature>
<evidence type="ECO:0000256" key="5">
    <source>
        <dbReference type="ARBA" id="ARBA00022833"/>
    </source>
</evidence>
<dbReference type="PROSITE" id="PS50157">
    <property type="entry name" value="ZINC_FINGER_C2H2_2"/>
    <property type="match status" value="2"/>
</dbReference>
<dbReference type="GO" id="GO:0005634">
    <property type="term" value="C:nucleus"/>
    <property type="evidence" value="ECO:0007669"/>
    <property type="project" value="UniProtKB-SubCell"/>
</dbReference>
<evidence type="ECO:0000256" key="6">
    <source>
        <dbReference type="ARBA" id="ARBA00023242"/>
    </source>
</evidence>
<dbReference type="PANTHER" id="PTHR24390">
    <property type="entry name" value="ZINC FINGER PROTEIN"/>
    <property type="match status" value="1"/>
</dbReference>
<dbReference type="OrthoDB" id="654211at2759"/>
<dbReference type="SUPFAM" id="SSF57667">
    <property type="entry name" value="beta-beta-alpha zinc fingers"/>
    <property type="match status" value="1"/>
</dbReference>
<keyword evidence="4 7" id="KW-0863">Zinc-finger</keyword>
<evidence type="ECO:0000256" key="7">
    <source>
        <dbReference type="PROSITE-ProRule" id="PRU00042"/>
    </source>
</evidence>
<feature type="domain" description="C2H2-type" evidence="8">
    <location>
        <begin position="67"/>
        <end position="94"/>
    </location>
</feature>
<evidence type="ECO:0000313" key="9">
    <source>
        <dbReference type="EMBL" id="GFY61407.1"/>
    </source>
</evidence>
<evidence type="ECO:0000256" key="4">
    <source>
        <dbReference type="ARBA" id="ARBA00022771"/>
    </source>
</evidence>
<evidence type="ECO:0000259" key="8">
    <source>
        <dbReference type="PROSITE" id="PS50157"/>
    </source>
</evidence>
<keyword evidence="5" id="KW-0862">Zinc</keyword>
<evidence type="ECO:0000256" key="1">
    <source>
        <dbReference type="ARBA" id="ARBA00004123"/>
    </source>
</evidence>